<name>A0A8J6NX33_9BACT</name>
<reference evidence="2 3" key="1">
    <citation type="submission" date="2020-08" db="EMBL/GenBank/DDBJ databases">
        <title>Bridging the membrane lipid divide: bacteria of the FCB group superphylum have the potential to synthesize archaeal ether lipids.</title>
        <authorList>
            <person name="Villanueva L."/>
            <person name="Von Meijenfeldt F.A.B."/>
            <person name="Westbye A.B."/>
            <person name="Yadav S."/>
            <person name="Hopmans E.C."/>
            <person name="Dutilh B.E."/>
            <person name="Sinninghe Damste J.S."/>
        </authorList>
    </citation>
    <scope>NUCLEOTIDE SEQUENCE [LARGE SCALE GENOMIC DNA]</scope>
    <source>
        <strain evidence="2">NIOZ-UU17</strain>
    </source>
</reference>
<feature type="transmembrane region" description="Helical" evidence="1">
    <location>
        <begin position="198"/>
        <end position="217"/>
    </location>
</feature>
<dbReference type="PANTHER" id="PTHR30188:SF4">
    <property type="entry name" value="PROTEIN TRIGALACTOSYLDIACYLGLYCEROL 1, CHLOROPLASTIC"/>
    <property type="match status" value="1"/>
</dbReference>
<gene>
    <name evidence="2" type="ORF">H8D96_05925</name>
</gene>
<evidence type="ECO:0000313" key="2">
    <source>
        <dbReference type="EMBL" id="MBC8431439.1"/>
    </source>
</evidence>
<feature type="transmembrane region" description="Helical" evidence="1">
    <location>
        <begin position="99"/>
        <end position="120"/>
    </location>
</feature>
<dbReference type="EMBL" id="JACNIG010000142">
    <property type="protein sequence ID" value="MBC8431439.1"/>
    <property type="molecule type" value="Genomic_DNA"/>
</dbReference>
<dbReference type="GO" id="GO:0005548">
    <property type="term" value="F:phospholipid transporter activity"/>
    <property type="evidence" value="ECO:0007669"/>
    <property type="project" value="TreeGrafter"/>
</dbReference>
<evidence type="ECO:0000313" key="3">
    <source>
        <dbReference type="Proteomes" id="UP000605201"/>
    </source>
</evidence>
<dbReference type="Pfam" id="PF02405">
    <property type="entry name" value="MlaE"/>
    <property type="match status" value="1"/>
</dbReference>
<feature type="transmembrane region" description="Helical" evidence="1">
    <location>
        <begin position="237"/>
        <end position="257"/>
    </location>
</feature>
<dbReference type="AlphaFoldDB" id="A0A8J6NX33"/>
<keyword evidence="1" id="KW-0472">Membrane</keyword>
<dbReference type="Proteomes" id="UP000605201">
    <property type="component" value="Unassembled WGS sequence"/>
</dbReference>
<keyword evidence="1" id="KW-0812">Transmembrane</keyword>
<dbReference type="PANTHER" id="PTHR30188">
    <property type="entry name" value="ABC TRANSPORTER PERMEASE PROTEIN-RELATED"/>
    <property type="match status" value="1"/>
</dbReference>
<accession>A0A8J6NX33</accession>
<comment type="caution">
    <text evidence="2">The sequence shown here is derived from an EMBL/GenBank/DDBJ whole genome shotgun (WGS) entry which is preliminary data.</text>
</comment>
<proteinExistence type="predicted"/>
<dbReference type="GO" id="GO:0043190">
    <property type="term" value="C:ATP-binding cassette (ABC) transporter complex"/>
    <property type="evidence" value="ECO:0007669"/>
    <property type="project" value="InterPro"/>
</dbReference>
<organism evidence="2 3">
    <name type="scientific">Candidatus Desulfatibia vada</name>
    <dbReference type="NCBI Taxonomy" id="2841696"/>
    <lineage>
        <taxon>Bacteria</taxon>
        <taxon>Pseudomonadati</taxon>
        <taxon>Thermodesulfobacteriota</taxon>
        <taxon>Desulfobacteria</taxon>
        <taxon>Desulfobacterales</taxon>
        <taxon>Desulfobacterales incertae sedis</taxon>
        <taxon>Candidatus Desulfatibia</taxon>
    </lineage>
</organism>
<dbReference type="InterPro" id="IPR030802">
    <property type="entry name" value="Permease_MalE"/>
</dbReference>
<evidence type="ECO:0000256" key="1">
    <source>
        <dbReference type="SAM" id="Phobius"/>
    </source>
</evidence>
<protein>
    <submittedName>
        <fullName evidence="2">ABC transporter permease</fullName>
    </submittedName>
</protein>
<sequence>MEQILGSIGRKTIKSVNHVLDLCALTYRIFTLIFKRPQTGRVIVKRVVLEQIYFTCVEALTIIIPIALLIGSILIVQFAKYAGHYDLGKTTVILIVRELGPIVTAFLVILRSATAVTIEIGYMNVLNEIEAFEMAGLDPMWIVCLPRMVGITAAVCCLFIVFDLVSIIGGYGLVWLITNIPMGNFLDQIGKAITAADIAVGIVKALCFGVIITVTSLNHGFNIKKNITEIPVGTSKAAIESIIFCLIFNIIISAIFYL</sequence>
<keyword evidence="1" id="KW-1133">Transmembrane helix</keyword>
<feature type="transmembrane region" description="Helical" evidence="1">
    <location>
        <begin position="52"/>
        <end position="79"/>
    </location>
</feature>